<dbReference type="Proteomes" id="UP000193801">
    <property type="component" value="Unassembled WGS sequence"/>
</dbReference>
<sequence>MTAWARTVYGLVLLAAPRSLLRLASGKPASNRERAVTRVLGARLLTQAAVTDIRPDAVSVALGAEVDFVHAITMLGWAAVDRGARRLTLLSAATAGMFAVAGAAQARRAPAVADAPTGDALATLVRLRHRIAETVASYTLPGDVRAALKT</sequence>
<dbReference type="AlphaFoldDB" id="A0A1X2AQU3"/>
<evidence type="ECO:0000313" key="4">
    <source>
        <dbReference type="Proteomes" id="UP000193801"/>
    </source>
</evidence>
<dbReference type="RefSeq" id="WP_085101347.1">
    <property type="nucleotide sequence ID" value="NZ_JACKVQ010000006.1"/>
</dbReference>
<dbReference type="Proteomes" id="UP000193285">
    <property type="component" value="Unassembled WGS sequence"/>
</dbReference>
<dbReference type="OrthoDB" id="4727705at2"/>
<reference evidence="3 4" key="1">
    <citation type="journal article" date="2015" name="Emerg. Microbes Infect.">
        <title>Characterization of 17 strains belonging to the Mycobacterium simiae complex and description of Mycobacterium paraense sp. nov.</title>
        <authorList>
            <person name="Fusco da Costa A.R."/>
            <person name="Fedrizzi T."/>
            <person name="Lopes M.L."/>
            <person name="Pecorari M."/>
            <person name="Oliveira da Costa W.L."/>
            <person name="Giacobazzi E."/>
            <person name="da Costa Bahia J.R."/>
            <person name="De Sanctis V."/>
            <person name="Batista Lima K.V."/>
            <person name="Bertorelli R."/>
            <person name="Grottola A."/>
            <person name="Fabio A."/>
            <person name="Mariottini A."/>
            <person name="Ferretti P."/>
            <person name="Di Leva F."/>
            <person name="Fregni Serpini G."/>
            <person name="Tagliazucchi S."/>
            <person name="Rumpianesi F."/>
            <person name="Jousson O."/>
            <person name="Segata N."/>
            <person name="Tortoli E."/>
        </authorList>
    </citation>
    <scope>NUCLEOTIDE SEQUENCE [LARGE SCALE GENOMIC DNA]</scope>
    <source>
        <strain evidence="1 4">FI-07156</strain>
        <strain evidence="2 3">IEC33</strain>
    </source>
</reference>
<evidence type="ECO:0000313" key="2">
    <source>
        <dbReference type="EMBL" id="ORW53741.1"/>
    </source>
</evidence>
<reference evidence="2" key="2">
    <citation type="submission" date="2016-01" db="EMBL/GenBank/DDBJ databases">
        <authorList>
            <person name="Oliw E.H."/>
        </authorList>
    </citation>
    <scope>NUCLEOTIDE SEQUENCE</scope>
    <source>
        <strain evidence="2">IEC33</strain>
    </source>
</reference>
<organism evidence="2 3">
    <name type="scientific">Mycobacterium paraense</name>
    <dbReference type="NCBI Taxonomy" id="767916"/>
    <lineage>
        <taxon>Bacteria</taxon>
        <taxon>Bacillati</taxon>
        <taxon>Actinomycetota</taxon>
        <taxon>Actinomycetes</taxon>
        <taxon>Mycobacteriales</taxon>
        <taxon>Mycobacteriaceae</taxon>
        <taxon>Mycobacterium</taxon>
        <taxon>Mycobacterium simiae complex</taxon>
    </lineage>
</organism>
<gene>
    <name evidence="2" type="ORF">AWB90_01105</name>
    <name evidence="1" type="ORF">AWB91_20480</name>
</gene>
<proteinExistence type="predicted"/>
<name>A0A1X2AQU3_9MYCO</name>
<accession>A0A1X2AQU3</accession>
<dbReference type="EMBL" id="LQPK01000017">
    <property type="protein sequence ID" value="ORW30638.1"/>
    <property type="molecule type" value="Genomic_DNA"/>
</dbReference>
<protein>
    <submittedName>
        <fullName evidence="2">Uncharacterized protein</fullName>
    </submittedName>
</protein>
<reference evidence="1" key="3">
    <citation type="submission" date="2016-01" db="EMBL/GenBank/DDBJ databases">
        <authorList>
            <person name="Ana R.F.D.C."/>
            <person name="Tarcisio F."/>
            <person name="Maria L.L."/>
            <person name="Monica P."/>
            <person name="Wana L.O.D.C."/>
            <person name="Elisabetta G."/>
            <person name="Jeann R.D.C.B."/>
            <person name="Veronica D.S."/>
            <person name="Karla V.B.L."/>
            <person name="Roberto B."/>
            <person name="Antonella G."/>
            <person name="Anna F."/>
            <person name="Alessandro M."/>
            <person name="Pamela F."/>
            <person name="Francesca D.L."/>
            <person name="Giulia F.S."/>
            <person name="Sara T."/>
            <person name="Fabio R."/>
            <person name="Olivier J."/>
            <person name="Nicola S."/>
            <person name="Enrico T."/>
        </authorList>
    </citation>
    <scope>NUCLEOTIDE SEQUENCE</scope>
    <source>
        <strain evidence="1">FI-07156</strain>
    </source>
</reference>
<dbReference type="STRING" id="767916.AWB91_20480"/>
<evidence type="ECO:0000313" key="3">
    <source>
        <dbReference type="Proteomes" id="UP000193285"/>
    </source>
</evidence>
<dbReference type="EMBL" id="LQPN01000006">
    <property type="protein sequence ID" value="ORW53741.1"/>
    <property type="molecule type" value="Genomic_DNA"/>
</dbReference>
<keyword evidence="4" id="KW-1185">Reference proteome</keyword>
<comment type="caution">
    <text evidence="2">The sequence shown here is derived from an EMBL/GenBank/DDBJ whole genome shotgun (WGS) entry which is preliminary data.</text>
</comment>
<evidence type="ECO:0000313" key="1">
    <source>
        <dbReference type="EMBL" id="ORW30638.1"/>
    </source>
</evidence>